<proteinExistence type="predicted"/>
<sequence>PDPVELFQDTKVPSLETPSAIADQQDPNQVPGTDQQLVTGEDGELSIPVEHTTAAHKLLMWPSIRSLLQPKEYDDDYVMKLEEERGLIRCYGRGEGDNTSGDKPSPVPPATPSPAVEEAYPQHASPNGPWGGINQPQSKLEDIGLDDAGRLTSTPEAIRR</sequence>
<evidence type="ECO:0000313" key="2">
    <source>
        <dbReference type="EMBL" id="KAF9882528.1"/>
    </source>
</evidence>
<dbReference type="EMBL" id="VCAU01000411">
    <property type="protein sequence ID" value="KAF9882528.1"/>
    <property type="molecule type" value="Genomic_DNA"/>
</dbReference>
<accession>A0AAD4CAX3</accession>
<evidence type="ECO:0000256" key="1">
    <source>
        <dbReference type="SAM" id="MobiDB-lite"/>
    </source>
</evidence>
<evidence type="ECO:0000313" key="3">
    <source>
        <dbReference type="Proteomes" id="UP001194746"/>
    </source>
</evidence>
<feature type="non-terminal residue" evidence="2">
    <location>
        <position position="1"/>
    </location>
</feature>
<dbReference type="AlphaFoldDB" id="A0AAD4CAX3"/>
<reference evidence="2" key="2">
    <citation type="submission" date="2020-02" db="EMBL/GenBank/DDBJ databases">
        <authorList>
            <person name="Gilchrist C.L.M."/>
            <person name="Chooi Y.-H."/>
        </authorList>
    </citation>
    <scope>NUCLEOTIDE SEQUENCE</scope>
    <source>
        <strain evidence="2">MST-FP2251</strain>
    </source>
</reference>
<protein>
    <submittedName>
        <fullName evidence="2">Uncharacterized protein</fullName>
    </submittedName>
</protein>
<feature type="region of interest" description="Disordered" evidence="1">
    <location>
        <begin position="90"/>
        <end position="160"/>
    </location>
</feature>
<dbReference type="Proteomes" id="UP001194746">
    <property type="component" value="Unassembled WGS sequence"/>
</dbReference>
<keyword evidence="3" id="KW-1185">Reference proteome</keyword>
<feature type="region of interest" description="Disordered" evidence="1">
    <location>
        <begin position="1"/>
        <end position="45"/>
    </location>
</feature>
<organism evidence="2 3">
    <name type="scientific">Aspergillus nanangensis</name>
    <dbReference type="NCBI Taxonomy" id="2582783"/>
    <lineage>
        <taxon>Eukaryota</taxon>
        <taxon>Fungi</taxon>
        <taxon>Dikarya</taxon>
        <taxon>Ascomycota</taxon>
        <taxon>Pezizomycotina</taxon>
        <taxon>Eurotiomycetes</taxon>
        <taxon>Eurotiomycetidae</taxon>
        <taxon>Eurotiales</taxon>
        <taxon>Aspergillaceae</taxon>
        <taxon>Aspergillus</taxon>
        <taxon>Aspergillus subgen. Circumdati</taxon>
    </lineage>
</organism>
<gene>
    <name evidence="2" type="ORF">FE257_008171</name>
</gene>
<dbReference type="PANTHER" id="PTHR47785">
    <property type="entry name" value="ZN(II)2CYS6 TRANSCRIPTION FACTOR (EUROFUNG)-RELATED-RELATED"/>
    <property type="match status" value="1"/>
</dbReference>
<dbReference type="InterPro" id="IPR053181">
    <property type="entry name" value="EcdB-like_regulator"/>
</dbReference>
<name>A0AAD4CAX3_ASPNN</name>
<reference evidence="2" key="1">
    <citation type="journal article" date="2019" name="Beilstein J. Org. Chem.">
        <title>Nanangenines: drimane sesquiterpenoids as the dominant metabolite cohort of a novel Australian fungus, Aspergillus nanangensis.</title>
        <authorList>
            <person name="Lacey H.J."/>
            <person name="Gilchrist C.L.M."/>
            <person name="Crombie A."/>
            <person name="Kalaitzis J.A."/>
            <person name="Vuong D."/>
            <person name="Rutledge P.J."/>
            <person name="Turner P."/>
            <person name="Pitt J.I."/>
            <person name="Lacey E."/>
            <person name="Chooi Y.H."/>
            <person name="Piggott A.M."/>
        </authorList>
    </citation>
    <scope>NUCLEOTIDE SEQUENCE</scope>
    <source>
        <strain evidence="2">MST-FP2251</strain>
    </source>
</reference>
<feature type="compositionally biased region" description="Polar residues" evidence="1">
    <location>
        <begin position="25"/>
        <end position="38"/>
    </location>
</feature>
<feature type="compositionally biased region" description="Polar residues" evidence="1">
    <location>
        <begin position="151"/>
        <end position="160"/>
    </location>
</feature>
<comment type="caution">
    <text evidence="2">The sequence shown here is derived from an EMBL/GenBank/DDBJ whole genome shotgun (WGS) entry which is preliminary data.</text>
</comment>
<dbReference type="PANTHER" id="PTHR47785:SF4">
    <property type="entry name" value="ZN(II)2CYS6 TRANSCRIPTION FACTOR (EUROFUNG)"/>
    <property type="match status" value="1"/>
</dbReference>
<feature type="non-terminal residue" evidence="2">
    <location>
        <position position="160"/>
    </location>
</feature>